<evidence type="ECO:0000313" key="2">
    <source>
        <dbReference type="EMBL" id="KGX87075.1"/>
    </source>
</evidence>
<dbReference type="Gene3D" id="3.20.20.140">
    <property type="entry name" value="Metal-dependent hydrolases"/>
    <property type="match status" value="1"/>
</dbReference>
<dbReference type="OrthoDB" id="9804333at2"/>
<dbReference type="Proteomes" id="UP000030401">
    <property type="component" value="Unassembled WGS sequence"/>
</dbReference>
<dbReference type="InterPro" id="IPR052018">
    <property type="entry name" value="PHP_domain"/>
</dbReference>
<dbReference type="InterPro" id="IPR003141">
    <property type="entry name" value="Pol/His_phosphatase_N"/>
</dbReference>
<dbReference type="STRING" id="1385512.N784_02445"/>
<dbReference type="GO" id="GO:0035312">
    <property type="term" value="F:5'-3' DNA exonuclease activity"/>
    <property type="evidence" value="ECO:0007669"/>
    <property type="project" value="TreeGrafter"/>
</dbReference>
<accession>A0A0A5G7K6</accession>
<proteinExistence type="predicted"/>
<dbReference type="PANTHER" id="PTHR42924">
    <property type="entry name" value="EXONUCLEASE"/>
    <property type="match status" value="1"/>
</dbReference>
<dbReference type="EMBL" id="AVPG01000009">
    <property type="protein sequence ID" value="KGX87075.1"/>
    <property type="molecule type" value="Genomic_DNA"/>
</dbReference>
<gene>
    <name evidence="2" type="ORF">N784_02445</name>
</gene>
<name>A0A0A5G7K6_9BACI</name>
<dbReference type="CDD" id="cd07432">
    <property type="entry name" value="PHP_HisPPase"/>
    <property type="match status" value="1"/>
</dbReference>
<comment type="caution">
    <text evidence="2">The sequence shown here is derived from an EMBL/GenBank/DDBJ whole genome shotgun (WGS) entry which is preliminary data.</text>
</comment>
<dbReference type="RefSeq" id="WP_036833790.1">
    <property type="nucleotide sequence ID" value="NZ_AVPG01000009.1"/>
</dbReference>
<feature type="domain" description="Polymerase/histidinol phosphatase N-terminal" evidence="1">
    <location>
        <begin position="155"/>
        <end position="215"/>
    </location>
</feature>
<evidence type="ECO:0000313" key="3">
    <source>
        <dbReference type="Proteomes" id="UP000030401"/>
    </source>
</evidence>
<dbReference type="NCBIfam" id="NF038032">
    <property type="entry name" value="CehA_McbA_metalo"/>
    <property type="match status" value="1"/>
</dbReference>
<organism evidence="2 3">
    <name type="scientific">Pontibacillus litoralis JSM 072002</name>
    <dbReference type="NCBI Taxonomy" id="1385512"/>
    <lineage>
        <taxon>Bacteria</taxon>
        <taxon>Bacillati</taxon>
        <taxon>Bacillota</taxon>
        <taxon>Bacilli</taxon>
        <taxon>Bacillales</taxon>
        <taxon>Bacillaceae</taxon>
        <taxon>Pontibacillus</taxon>
    </lineage>
</organism>
<dbReference type="GO" id="GO:0004534">
    <property type="term" value="F:5'-3' RNA exonuclease activity"/>
    <property type="evidence" value="ECO:0007669"/>
    <property type="project" value="TreeGrafter"/>
</dbReference>
<dbReference type="AlphaFoldDB" id="A0A0A5G7K6"/>
<evidence type="ECO:0000259" key="1">
    <source>
        <dbReference type="SMART" id="SM00481"/>
    </source>
</evidence>
<protein>
    <recommendedName>
        <fullName evidence="1">Polymerase/histidinol phosphatase N-terminal domain-containing protein</fullName>
    </recommendedName>
</protein>
<sequence length="475" mass="54440">MICLNFKQDEKHKVLNQQQHFAVPAGVSSISFQVEEQPNMWLTCMVYDEKQQLRGQYMNITKQPFVIHEDPEKTSPNTVYGTIHEGQWTVDIGIFAKEEVEASAKWCTLSISFNELDTVLQPNAYHWQTPDQAVFDLQAFQSNKVIQERSKWYKGDFHTHTIYSDGKMTREENMESANNQGLDFFVATDHNIVPTSWFAETDILVIPGVEVTSPLGHYNIIDTKKSPFSDNRMHDLLSEEGMNRIIHDDYGDALTSVNHPFLTEWKWLLQETPLLSIDSIEICNDPTYPDNEHATNLALQAWSILLNDGYRITGIGGSDSHMKPEETYEGSTEPSLIGDPGTFVYGNELSAKEIVRQIRQGHVVVSRGEFIDFCAGEYMAGDTCERRSGKAMAQVLTDEAIYFEWILDGEVVHTEYGTESSYEFQLDNDYHWLRVDVRYIDGTFYGFTNPLYFGEKPTTMTKWGELLQRMKESNS</sequence>
<dbReference type="SMART" id="SM00481">
    <property type="entry name" value="POLIIIAc"/>
    <property type="match status" value="1"/>
</dbReference>
<keyword evidence="3" id="KW-1185">Reference proteome</keyword>
<dbReference type="PANTHER" id="PTHR42924:SF3">
    <property type="entry name" value="POLYMERASE_HISTIDINOL PHOSPHATASE N-TERMINAL DOMAIN-CONTAINING PROTEIN"/>
    <property type="match status" value="1"/>
</dbReference>
<dbReference type="eggNOG" id="COG0613">
    <property type="taxonomic scope" value="Bacteria"/>
</dbReference>
<dbReference type="InterPro" id="IPR016195">
    <property type="entry name" value="Pol/histidinol_Pase-like"/>
</dbReference>
<dbReference type="SUPFAM" id="SSF89550">
    <property type="entry name" value="PHP domain-like"/>
    <property type="match status" value="1"/>
</dbReference>
<reference evidence="2 3" key="1">
    <citation type="submission" date="2013-08" db="EMBL/GenBank/DDBJ databases">
        <authorList>
            <person name="Huang J."/>
            <person name="Wang G."/>
        </authorList>
    </citation>
    <scope>NUCLEOTIDE SEQUENCE [LARGE SCALE GENOMIC DNA]</scope>
    <source>
        <strain evidence="2 3">JSM 072002</strain>
    </source>
</reference>